<protein>
    <submittedName>
        <fullName evidence="2">Uncharacterized protein</fullName>
    </submittedName>
</protein>
<proteinExistence type="predicted"/>
<organism evidence="2 3">
    <name type="scientific">Drosophila gunungcola</name>
    <name type="common">fruit fly</name>
    <dbReference type="NCBI Taxonomy" id="103775"/>
    <lineage>
        <taxon>Eukaryota</taxon>
        <taxon>Metazoa</taxon>
        <taxon>Ecdysozoa</taxon>
        <taxon>Arthropoda</taxon>
        <taxon>Hexapoda</taxon>
        <taxon>Insecta</taxon>
        <taxon>Pterygota</taxon>
        <taxon>Neoptera</taxon>
        <taxon>Endopterygota</taxon>
        <taxon>Diptera</taxon>
        <taxon>Brachycera</taxon>
        <taxon>Muscomorpha</taxon>
        <taxon>Ephydroidea</taxon>
        <taxon>Drosophilidae</taxon>
        <taxon>Drosophila</taxon>
        <taxon>Sophophora</taxon>
    </lineage>
</organism>
<dbReference type="Proteomes" id="UP001059596">
    <property type="component" value="Unassembled WGS sequence"/>
</dbReference>
<gene>
    <name evidence="2" type="ORF">M5D96_010446</name>
</gene>
<dbReference type="AlphaFoldDB" id="A0A9P9YH47"/>
<evidence type="ECO:0000313" key="2">
    <source>
        <dbReference type="EMBL" id="KAI8036645.1"/>
    </source>
</evidence>
<evidence type="ECO:0000313" key="3">
    <source>
        <dbReference type="Proteomes" id="UP001059596"/>
    </source>
</evidence>
<dbReference type="EMBL" id="JAMKOV010000015">
    <property type="protein sequence ID" value="KAI8036645.1"/>
    <property type="molecule type" value="Genomic_DNA"/>
</dbReference>
<comment type="caution">
    <text evidence="2">The sequence shown here is derived from an EMBL/GenBank/DDBJ whole genome shotgun (WGS) entry which is preliminary data.</text>
</comment>
<reference evidence="2" key="1">
    <citation type="journal article" date="2023" name="Genome Biol. Evol.">
        <title>Long-read-based Genome Assembly of Drosophila gunungcola Reveals Fewer Chemosensory Genes in Flower-breeding Species.</title>
        <authorList>
            <person name="Negi A."/>
            <person name="Liao B.Y."/>
            <person name="Yeh S.D."/>
        </authorList>
    </citation>
    <scope>NUCLEOTIDE SEQUENCE</scope>
    <source>
        <strain evidence="2">Sukarami</strain>
    </source>
</reference>
<feature type="region of interest" description="Disordered" evidence="1">
    <location>
        <begin position="121"/>
        <end position="163"/>
    </location>
</feature>
<dbReference type="OrthoDB" id="7872047at2759"/>
<name>A0A9P9YH47_9MUSC</name>
<keyword evidence="3" id="KW-1185">Reference proteome</keyword>
<feature type="compositionally biased region" description="Polar residues" evidence="1">
    <location>
        <begin position="126"/>
        <end position="141"/>
    </location>
</feature>
<sequence length="208" mass="24503">MLNAKIQKCNVDRSLYKKRLSDSDIKKMLSFVKRKKGKPMPSARKYYETMIEATGIEGSWQNMRSELQFLKMTLSRANSWLNNVDFSRNNKEKAIDYARDCYCPYYDQLVEIFGSDFKTSEELNKNKNSSGSDEKQNQAGTSKPRISRRESSPQKAKLQNENVHLQRIKTKEAAEIEEKKVENQFLFRKLELEENERIALFEIKMKYN</sequence>
<accession>A0A9P9YH47</accession>
<feature type="compositionally biased region" description="Polar residues" evidence="1">
    <location>
        <begin position="153"/>
        <end position="163"/>
    </location>
</feature>
<evidence type="ECO:0000256" key="1">
    <source>
        <dbReference type="SAM" id="MobiDB-lite"/>
    </source>
</evidence>